<dbReference type="InterPro" id="IPR013087">
    <property type="entry name" value="Znf_C2H2_type"/>
</dbReference>
<feature type="non-terminal residue" evidence="3">
    <location>
        <position position="1"/>
    </location>
</feature>
<dbReference type="Proteomes" id="UP001465976">
    <property type="component" value="Unassembled WGS sequence"/>
</dbReference>
<gene>
    <name evidence="3" type="ORF">V5O48_013319</name>
</gene>
<dbReference type="Pfam" id="PF00096">
    <property type="entry name" value="zf-C2H2"/>
    <property type="match status" value="1"/>
</dbReference>
<keyword evidence="4" id="KW-1185">Reference proteome</keyword>
<name>A0ABR3F0F4_9AGAR</name>
<organism evidence="3 4">
    <name type="scientific">Marasmius crinis-equi</name>
    <dbReference type="NCBI Taxonomy" id="585013"/>
    <lineage>
        <taxon>Eukaryota</taxon>
        <taxon>Fungi</taxon>
        <taxon>Dikarya</taxon>
        <taxon>Basidiomycota</taxon>
        <taxon>Agaricomycotina</taxon>
        <taxon>Agaricomycetes</taxon>
        <taxon>Agaricomycetidae</taxon>
        <taxon>Agaricales</taxon>
        <taxon>Marasmiineae</taxon>
        <taxon>Marasmiaceae</taxon>
        <taxon>Marasmius</taxon>
    </lineage>
</organism>
<proteinExistence type="predicted"/>
<evidence type="ECO:0000256" key="1">
    <source>
        <dbReference type="SAM" id="MobiDB-lite"/>
    </source>
</evidence>
<feature type="region of interest" description="Disordered" evidence="1">
    <location>
        <begin position="121"/>
        <end position="143"/>
    </location>
</feature>
<comment type="caution">
    <text evidence="3">The sequence shown here is derived from an EMBL/GenBank/DDBJ whole genome shotgun (WGS) entry which is preliminary data.</text>
</comment>
<dbReference type="EMBL" id="JBAHYK010001284">
    <property type="protein sequence ID" value="KAL0568667.1"/>
    <property type="molecule type" value="Genomic_DNA"/>
</dbReference>
<sequence>IQTNLAQVTSATAEENLLMYFSTSAQNSHVDARFSSAADTEWSTSAIRFDNMPWDSQGAGYQPIPSTNLTNHTTTPTPAPVFSQPMTVPDVTNLPRPALVGRPVSDVGFTSSTSYKADDATATTYSSSCPSPATRPSSSVLGRTTQTDTQIGVCLWRVRDAEGNWGYCGKTVSNHRLAQHMGKYHRPSVPNKSGVSSRCSDTYMTPCYWEGCDTVLQWANVARHMRGTHFKWTEVTCGKCGKVLSRRDALKRHRCPKDGGDLV</sequence>
<protein>
    <recommendedName>
        <fullName evidence="2">C2H2-type domain-containing protein</fullName>
    </recommendedName>
</protein>
<feature type="domain" description="C2H2-type" evidence="2">
    <location>
        <begin position="236"/>
        <end position="254"/>
    </location>
</feature>
<accession>A0ABR3F0F4</accession>
<evidence type="ECO:0000259" key="2">
    <source>
        <dbReference type="Pfam" id="PF00096"/>
    </source>
</evidence>
<evidence type="ECO:0000313" key="4">
    <source>
        <dbReference type="Proteomes" id="UP001465976"/>
    </source>
</evidence>
<evidence type="ECO:0000313" key="3">
    <source>
        <dbReference type="EMBL" id="KAL0568667.1"/>
    </source>
</evidence>
<reference evidence="3 4" key="1">
    <citation type="submission" date="2024-02" db="EMBL/GenBank/DDBJ databases">
        <title>A draft genome for the cacao thread blight pathogen Marasmius crinis-equi.</title>
        <authorList>
            <person name="Cohen S.P."/>
            <person name="Baruah I.K."/>
            <person name="Amoako-Attah I."/>
            <person name="Bukari Y."/>
            <person name="Meinhardt L.W."/>
            <person name="Bailey B.A."/>
        </authorList>
    </citation>
    <scope>NUCLEOTIDE SEQUENCE [LARGE SCALE GENOMIC DNA]</scope>
    <source>
        <strain evidence="3 4">GH-76</strain>
    </source>
</reference>